<protein>
    <submittedName>
        <fullName evidence="3">HDIG domain</fullName>
    </submittedName>
</protein>
<evidence type="ECO:0000259" key="2">
    <source>
        <dbReference type="PROSITE" id="PS51832"/>
    </source>
</evidence>
<dbReference type="AlphaFoldDB" id="A0A0W0GLA5"/>
<evidence type="ECO:0000313" key="3">
    <source>
        <dbReference type="EMBL" id="KTB49318.1"/>
    </source>
</evidence>
<accession>A0A0W0GLA5</accession>
<dbReference type="NCBIfam" id="TIGR00277">
    <property type="entry name" value="HDIG"/>
    <property type="match status" value="1"/>
</dbReference>
<dbReference type="InterPro" id="IPR029016">
    <property type="entry name" value="GAF-like_dom_sf"/>
</dbReference>
<name>A0A0W0GLA5_9CHLR</name>
<dbReference type="InterPro" id="IPR035965">
    <property type="entry name" value="PAS-like_dom_sf"/>
</dbReference>
<dbReference type="PROSITE" id="PS51832">
    <property type="entry name" value="HD_GYP"/>
    <property type="match status" value="1"/>
</dbReference>
<dbReference type="PANTHER" id="PTHR43155">
    <property type="entry name" value="CYCLIC DI-GMP PHOSPHODIESTERASE PA4108-RELATED"/>
    <property type="match status" value="1"/>
</dbReference>
<reference evidence="3 4" key="1">
    <citation type="submission" date="2015-06" db="EMBL/GenBank/DDBJ databases">
        <title>Genome sequence of the organohalide-respiring Dehalogenimonas alkenigignens type strain (IP3-3T).</title>
        <authorList>
            <person name="Key T.A."/>
            <person name="Richmond D.P."/>
            <person name="Bowman K.S."/>
            <person name="Cho Y.-J."/>
            <person name="Chun J."/>
            <person name="da Costa M.S."/>
            <person name="Rainey F.A."/>
            <person name="Moe W.M."/>
        </authorList>
    </citation>
    <scope>NUCLEOTIDE SEQUENCE [LARGE SCALE GENOMIC DNA]</scope>
    <source>
        <strain evidence="3 4">IP3-3</strain>
    </source>
</reference>
<dbReference type="SUPFAM" id="SSF109604">
    <property type="entry name" value="HD-domain/PDEase-like"/>
    <property type="match status" value="1"/>
</dbReference>
<dbReference type="InterPro" id="IPR003018">
    <property type="entry name" value="GAF"/>
</dbReference>
<dbReference type="PANTHER" id="PTHR43155:SF2">
    <property type="entry name" value="CYCLIC DI-GMP PHOSPHODIESTERASE PA4108"/>
    <property type="match status" value="1"/>
</dbReference>
<feature type="domain" description="HD-GYP" evidence="2">
    <location>
        <begin position="345"/>
        <end position="536"/>
    </location>
</feature>
<feature type="domain" description="HD" evidence="1">
    <location>
        <begin position="367"/>
        <end position="489"/>
    </location>
</feature>
<proteinExistence type="predicted"/>
<dbReference type="PROSITE" id="PS51831">
    <property type="entry name" value="HD"/>
    <property type="match status" value="1"/>
</dbReference>
<dbReference type="InterPro" id="IPR037522">
    <property type="entry name" value="HD_GYP_dom"/>
</dbReference>
<gene>
    <name evidence="3" type="ORF">DEALK_02310</name>
</gene>
<sequence length="536" mass="59055">MNSVVIPTETVESLSKRMSSENVVENSAKRGCSGCLLSGDRCSNRTTKMDAQAILDAMPAYALLIDSTHHIVGANKAFYQAMNLDLPDVIGAYCPKLVHGLNHPFHGCPLEEAVAMGGLESVERELFDPARRHWIKTAVYPTGQFTEDGHPIFLHTAEDITAQKLTAKRLTKEQKLQHAISEILRLSLKDISLDDILKKALNIILAAPQIGLEKKGCIFLVEDDRETLVMKVQVGLEEPVKQSCARVGFGTCLCGQAALTQSIQYSTTLDERHSITYPGISDHGHTCLPLVSGGRTLGVINTYLKKGRRRDSEGKKFLITAANVLSGVLVRRQAEMELKASIGRLQRTFKQTILTISKISEEIDQYTAGHQKRVAQLARAIAQEMGLDPDRVEGIEVAGLVHDIGKVAVPASILSKPGRLNEFEMGLVRTHSETGYDILKEVDFPWPIAQIVRQHHERLNNSGYPDKIPGESMLMEAKILAVADVFEAMSSHRPYRPGLGVSAALNELLQKKGTFFDSEVVDTCLKLVVEKGFKFN</sequence>
<organism evidence="3 4">
    <name type="scientific">Dehalogenimonas alkenigignens</name>
    <dbReference type="NCBI Taxonomy" id="1217799"/>
    <lineage>
        <taxon>Bacteria</taxon>
        <taxon>Bacillati</taxon>
        <taxon>Chloroflexota</taxon>
        <taxon>Dehalococcoidia</taxon>
        <taxon>Dehalococcoidales</taxon>
        <taxon>Dehalococcoidaceae</taxon>
        <taxon>Dehalogenimonas</taxon>
    </lineage>
</organism>
<dbReference type="SUPFAM" id="SSF55785">
    <property type="entry name" value="PYP-like sensor domain (PAS domain)"/>
    <property type="match status" value="1"/>
</dbReference>
<dbReference type="SMART" id="SM00471">
    <property type="entry name" value="HDc"/>
    <property type="match status" value="1"/>
</dbReference>
<dbReference type="Gene3D" id="3.30.450.20">
    <property type="entry name" value="PAS domain"/>
    <property type="match status" value="1"/>
</dbReference>
<dbReference type="InterPro" id="IPR006674">
    <property type="entry name" value="HD_domain"/>
</dbReference>
<evidence type="ECO:0000259" key="1">
    <source>
        <dbReference type="PROSITE" id="PS51831"/>
    </source>
</evidence>
<keyword evidence="4" id="KW-1185">Reference proteome</keyword>
<dbReference type="Pfam" id="PF13185">
    <property type="entry name" value="GAF_2"/>
    <property type="match status" value="1"/>
</dbReference>
<dbReference type="EMBL" id="LFDV01000001">
    <property type="protein sequence ID" value="KTB49318.1"/>
    <property type="molecule type" value="Genomic_DNA"/>
</dbReference>
<dbReference type="SUPFAM" id="SSF55781">
    <property type="entry name" value="GAF domain-like"/>
    <property type="match status" value="1"/>
</dbReference>
<evidence type="ECO:0000313" key="4">
    <source>
        <dbReference type="Proteomes" id="UP000053947"/>
    </source>
</evidence>
<dbReference type="Proteomes" id="UP000053947">
    <property type="component" value="Unassembled WGS sequence"/>
</dbReference>
<dbReference type="InterPro" id="IPR003607">
    <property type="entry name" value="HD/PDEase_dom"/>
</dbReference>
<dbReference type="OrthoDB" id="9804863at2"/>
<dbReference type="Gene3D" id="1.10.3210.10">
    <property type="entry name" value="Hypothetical protein af1432"/>
    <property type="match status" value="1"/>
</dbReference>
<dbReference type="Gene3D" id="3.30.450.40">
    <property type="match status" value="1"/>
</dbReference>
<dbReference type="InterPro" id="IPR006675">
    <property type="entry name" value="HDIG_dom"/>
</dbReference>
<comment type="caution">
    <text evidence="3">The sequence shown here is derived from an EMBL/GenBank/DDBJ whole genome shotgun (WGS) entry which is preliminary data.</text>
</comment>
<dbReference type="CDD" id="cd00077">
    <property type="entry name" value="HDc"/>
    <property type="match status" value="1"/>
</dbReference>
<dbReference type="Pfam" id="PF13487">
    <property type="entry name" value="HD_5"/>
    <property type="match status" value="1"/>
</dbReference>
<dbReference type="STRING" id="1217799.DEALK_02310"/>